<feature type="transmembrane region" description="Helical" evidence="1">
    <location>
        <begin position="48"/>
        <end position="76"/>
    </location>
</feature>
<keyword evidence="1" id="KW-1133">Transmembrane helix</keyword>
<dbReference type="HOGENOM" id="CLU_890289_0_0_2"/>
<dbReference type="Proteomes" id="UP000010824">
    <property type="component" value="Chromosome"/>
</dbReference>
<dbReference type="KEGG" id="mfo:Metfor_0105"/>
<protein>
    <submittedName>
        <fullName evidence="2">Uncharacterized protein</fullName>
    </submittedName>
</protein>
<reference evidence="3" key="1">
    <citation type="submission" date="2011-12" db="EMBL/GenBank/DDBJ databases">
        <title>Complete sequence of Methanoregula formicicum SMSP.</title>
        <authorList>
            <person name="Lucas S."/>
            <person name="Han J."/>
            <person name="Lapidus A."/>
            <person name="Cheng J.-F."/>
            <person name="Goodwin L."/>
            <person name="Pitluck S."/>
            <person name="Peters L."/>
            <person name="Ovchinnikova G."/>
            <person name="Teshima H."/>
            <person name="Detter J.C."/>
            <person name="Han C."/>
            <person name="Tapia R."/>
            <person name="Land M."/>
            <person name="Hauser L."/>
            <person name="Kyrpides N."/>
            <person name="Ivanova N."/>
            <person name="Pagani I."/>
            <person name="Imachi H."/>
            <person name="Tamaki H."/>
            <person name="Sekiguchi Y."/>
            <person name="Kamagata Y."/>
            <person name="Cadillo-Quiroz H."/>
            <person name="Zinder S."/>
            <person name="Liu W.-T."/>
            <person name="Woyke T."/>
        </authorList>
    </citation>
    <scope>NUCLEOTIDE SEQUENCE [LARGE SCALE GENOMIC DNA]</scope>
    <source>
        <strain evidence="3">DSM 22288 / NBRC 105244 / SMSP</strain>
    </source>
</reference>
<keyword evidence="3" id="KW-1185">Reference proteome</keyword>
<dbReference type="InParanoid" id="L0HBM5"/>
<feature type="transmembrane region" description="Helical" evidence="1">
    <location>
        <begin position="88"/>
        <end position="110"/>
    </location>
</feature>
<feature type="transmembrane region" description="Helical" evidence="1">
    <location>
        <begin position="116"/>
        <end position="145"/>
    </location>
</feature>
<sequence precursor="true">MSSLEIGKKNPRRKILIFLSITGLTGVFALVLFFFLNQWIWRPFVDYNFYLIIIQITQMLLTGLLILFFTGAWAVSQCRLSINNQKDALVIGLLSGCITGTGIAFCIALTRNLPEGSVYFPVLCLIILSIILASLGTMTGAVGYYHRLSFGEASRVAKKRGAQCAFTLTALFILILLSASIPPMLALIGTTSGLIANDCLECRLHQEIRVERLDNLTIRILYSAKMPAVSWIGRYNPPRILIHDIDVSNQTVSEKNGFPVTVNPAGGLTYDEDSVVIISGKGVANCNSTPIRLKVISYNGSEQPVILYDDSI</sequence>
<organism evidence="2 3">
    <name type="scientific">Methanoregula formicica (strain DSM 22288 / NBRC 105244 / SMSP)</name>
    <dbReference type="NCBI Taxonomy" id="593750"/>
    <lineage>
        <taxon>Archaea</taxon>
        <taxon>Methanobacteriati</taxon>
        <taxon>Methanobacteriota</taxon>
        <taxon>Stenosarchaea group</taxon>
        <taxon>Methanomicrobia</taxon>
        <taxon>Methanomicrobiales</taxon>
        <taxon>Methanoregulaceae</taxon>
        <taxon>Methanoregula</taxon>
    </lineage>
</organism>
<proteinExistence type="predicted"/>
<reference evidence="2 3" key="2">
    <citation type="journal article" date="2014" name="Genome Announc.">
        <title>Complete Genome Sequence of Methanoregula formicica SMSPT, a Mesophilic Hydrogenotrophic Methanogen Isolated from a Methanogenic Upflow Anaerobic Sludge Blanket Reactor.</title>
        <authorList>
            <person name="Yamamoto K."/>
            <person name="Tamaki H."/>
            <person name="Cadillo-Quiroz H."/>
            <person name="Imachi H."/>
            <person name="Kyrpides N."/>
            <person name="Woyke T."/>
            <person name="Goodwin L."/>
            <person name="Zinder S.H."/>
            <person name="Kamagata Y."/>
            <person name="Liu W.T."/>
        </authorList>
    </citation>
    <scope>NUCLEOTIDE SEQUENCE [LARGE SCALE GENOMIC DNA]</scope>
    <source>
        <strain evidence="3">DSM 22288 / NBRC 105244 / SMSP</strain>
    </source>
</reference>
<accession>L0HBM5</accession>
<dbReference type="eggNOG" id="arCOG12358">
    <property type="taxonomic scope" value="Archaea"/>
</dbReference>
<keyword evidence="1" id="KW-0812">Transmembrane</keyword>
<dbReference type="GeneID" id="14308778"/>
<feature type="transmembrane region" description="Helical" evidence="1">
    <location>
        <begin position="166"/>
        <end position="189"/>
    </location>
</feature>
<keyword evidence="1" id="KW-0472">Membrane</keyword>
<feature type="transmembrane region" description="Helical" evidence="1">
    <location>
        <begin position="15"/>
        <end position="36"/>
    </location>
</feature>
<evidence type="ECO:0000313" key="3">
    <source>
        <dbReference type="Proteomes" id="UP000010824"/>
    </source>
</evidence>
<name>L0HBM5_METFS</name>
<evidence type="ECO:0000256" key="1">
    <source>
        <dbReference type="SAM" id="Phobius"/>
    </source>
</evidence>
<dbReference type="RefSeq" id="WP_015284155.1">
    <property type="nucleotide sequence ID" value="NC_019943.1"/>
</dbReference>
<dbReference type="STRING" id="593750.Metfor_0105"/>
<dbReference type="AlphaFoldDB" id="L0HBM5"/>
<dbReference type="EMBL" id="CP003167">
    <property type="protein sequence ID" value="AGB01191.1"/>
    <property type="molecule type" value="Genomic_DNA"/>
</dbReference>
<evidence type="ECO:0000313" key="2">
    <source>
        <dbReference type="EMBL" id="AGB01191.1"/>
    </source>
</evidence>
<gene>
    <name evidence="2" type="ordered locus">Metfor_0105</name>
</gene>